<evidence type="ECO:0000313" key="3">
    <source>
        <dbReference type="Proteomes" id="UP001620409"/>
    </source>
</evidence>
<protein>
    <recommendedName>
        <fullName evidence="4">DUF481 domain-containing protein</fullName>
    </recommendedName>
</protein>
<dbReference type="Proteomes" id="UP001620409">
    <property type="component" value="Unassembled WGS sequence"/>
</dbReference>
<organism evidence="2 3">
    <name type="scientific">Dyella humi</name>
    <dbReference type="NCBI Taxonomy" id="1770547"/>
    <lineage>
        <taxon>Bacteria</taxon>
        <taxon>Pseudomonadati</taxon>
        <taxon>Pseudomonadota</taxon>
        <taxon>Gammaproteobacteria</taxon>
        <taxon>Lysobacterales</taxon>
        <taxon>Rhodanobacteraceae</taxon>
        <taxon>Dyella</taxon>
    </lineage>
</organism>
<keyword evidence="1" id="KW-0732">Signal</keyword>
<dbReference type="EMBL" id="JADIKI010000023">
    <property type="protein sequence ID" value="MFK2856379.1"/>
    <property type="molecule type" value="Genomic_DNA"/>
</dbReference>
<dbReference type="RefSeq" id="WP_380015007.1">
    <property type="nucleotide sequence ID" value="NZ_JADIKI010000023.1"/>
</dbReference>
<name>A0ABW8INX5_9GAMM</name>
<evidence type="ECO:0008006" key="4">
    <source>
        <dbReference type="Google" id="ProtNLM"/>
    </source>
</evidence>
<feature type="signal peptide" evidence="1">
    <location>
        <begin position="1"/>
        <end position="19"/>
    </location>
</feature>
<dbReference type="InterPro" id="IPR010239">
    <property type="entry name" value="CHP02001"/>
</dbReference>
<keyword evidence="3" id="KW-1185">Reference proteome</keyword>
<dbReference type="Pfam" id="PF09694">
    <property type="entry name" value="Gcw_chp"/>
    <property type="match status" value="1"/>
</dbReference>
<feature type="chain" id="PRO_5045223644" description="DUF481 domain-containing protein" evidence="1">
    <location>
        <begin position="20"/>
        <end position="230"/>
    </location>
</feature>
<gene>
    <name evidence="2" type="ORF">ISP18_17365</name>
</gene>
<accession>A0ABW8INX5</accession>
<comment type="caution">
    <text evidence="2">The sequence shown here is derived from an EMBL/GenBank/DDBJ whole genome shotgun (WGS) entry which is preliminary data.</text>
</comment>
<proteinExistence type="predicted"/>
<dbReference type="NCBIfam" id="TIGR02001">
    <property type="entry name" value="gcw_chp"/>
    <property type="match status" value="1"/>
</dbReference>
<evidence type="ECO:0000313" key="2">
    <source>
        <dbReference type="EMBL" id="MFK2856379.1"/>
    </source>
</evidence>
<reference evidence="2 3" key="1">
    <citation type="submission" date="2020-10" db="EMBL/GenBank/DDBJ databases">
        <title>Phylogeny of dyella-like bacteria.</title>
        <authorList>
            <person name="Fu J."/>
        </authorList>
    </citation>
    <scope>NUCLEOTIDE SEQUENCE [LARGE SCALE GENOMIC DNA]</scope>
    <source>
        <strain evidence="2 3">DHG40</strain>
    </source>
</reference>
<evidence type="ECO:0000256" key="1">
    <source>
        <dbReference type="SAM" id="SignalP"/>
    </source>
</evidence>
<sequence length="230" mass="25659">MFRIVVAVLVALFALQARAQVTGTATFVSDYRFRGVSLSDDRPAAQLALDYDWPASGWYAGGMLSNVRLDARKAVQLLAYAGYVHRIRPELSWEAGVRYTRFTGHESYAYAEAYTGFAYRQLVGRIYYAPSYFNAGYPAWYAELNDSHVLSGKWYVFAHAGYLRRGGNVADYHVTRFRSDFRTGIGLSLAPCDIQLSWTTVHGAPDAVLGYPSAAGTSRNAWVLSISYAW</sequence>